<keyword evidence="15" id="KW-1133">Transmembrane helix</keyword>
<dbReference type="PROSITE" id="PS50885">
    <property type="entry name" value="HAMP"/>
    <property type="match status" value="1"/>
</dbReference>
<evidence type="ECO:0000256" key="19">
    <source>
        <dbReference type="ARBA" id="ARBA00040454"/>
    </source>
</evidence>
<keyword evidence="7" id="KW-0808">Transferase</keyword>
<keyword evidence="10" id="KW-0418">Kinase</keyword>
<evidence type="ECO:0000313" key="23">
    <source>
        <dbReference type="EMBL" id="GAA3048296.1"/>
    </source>
</evidence>
<dbReference type="EC" id="2.7.13.3" evidence="5"/>
<gene>
    <name evidence="23" type="ORF">GCM10010528_29380</name>
</gene>
<evidence type="ECO:0000256" key="6">
    <source>
        <dbReference type="ARBA" id="ARBA00022553"/>
    </source>
</evidence>
<dbReference type="PROSITE" id="PS50109">
    <property type="entry name" value="HIS_KIN"/>
    <property type="match status" value="1"/>
</dbReference>
<evidence type="ECO:0000259" key="21">
    <source>
        <dbReference type="PROSITE" id="PS50109"/>
    </source>
</evidence>
<evidence type="ECO:0000256" key="1">
    <source>
        <dbReference type="ARBA" id="ARBA00000085"/>
    </source>
</evidence>
<protein>
    <recommendedName>
        <fullName evidence="19">Signal transduction histidine-protein kinase/phosphatase MprB</fullName>
        <ecNumber evidence="5">2.7.13.3</ecNumber>
    </recommendedName>
    <alternativeName>
        <fullName evidence="20">Mycobacterial persistence regulator B</fullName>
    </alternativeName>
</protein>
<keyword evidence="14" id="KW-0904">Protein phosphatase</keyword>
<evidence type="ECO:0000256" key="8">
    <source>
        <dbReference type="ARBA" id="ARBA00022692"/>
    </source>
</evidence>
<sequence length="435" mass="45811">MIGMVLIVGILLGVPLSVIAWWWIADTTHQDLDLRLKHIASELIQLEEPGGELDAGLLAGSRVGLLIPESGMLRVTHRVPTAPGAAPRLVTTTLGAPIAGREFADSINLGEAGTVELAIPVNQVRRDQWGGVAIVAAAVLASAGTGVGVATVTARRLADPLTRVADRASAMARGDFRSEWPEYGIPELDRVSRALGAANTEIATRLDREGGIVGEVSHQLRSRLTAIQLRLDELAMHPDPAVVAEAEAAASQVDRLTRELDEMVVASRVSEGEPATEVDVESMVRTLVADFAPAFAAADRQVRIVTLGSAPAVVWTAQPSRLREALAVLLDNALHHGRGSATVSLDALATAGMLRLQVTDQGPGVPDDLVDKIFRRGFTGGVSTGTGVGLSLARALVEADGGRLELTSRRPPVFAIVVPAAAPTEPVKRDRAPHR</sequence>
<dbReference type="SMART" id="SM00387">
    <property type="entry name" value="HATPase_c"/>
    <property type="match status" value="1"/>
</dbReference>
<dbReference type="SUPFAM" id="SSF55874">
    <property type="entry name" value="ATPase domain of HSP90 chaperone/DNA topoisomerase II/histidine kinase"/>
    <property type="match status" value="1"/>
</dbReference>
<evidence type="ECO:0000256" key="5">
    <source>
        <dbReference type="ARBA" id="ARBA00012438"/>
    </source>
</evidence>
<evidence type="ECO:0000256" key="13">
    <source>
        <dbReference type="ARBA" id="ARBA00022842"/>
    </source>
</evidence>
<comment type="catalytic activity">
    <reaction evidence="1">
        <text>ATP + protein L-histidine = ADP + protein N-phospho-L-histidine.</text>
        <dbReference type="EC" id="2.7.13.3"/>
    </reaction>
</comment>
<dbReference type="InterPro" id="IPR036097">
    <property type="entry name" value="HisK_dim/P_sf"/>
</dbReference>
<keyword evidence="17" id="KW-0346">Stress response</keyword>
<dbReference type="Proteomes" id="UP001501035">
    <property type="component" value="Unassembled WGS sequence"/>
</dbReference>
<dbReference type="CDD" id="cd00075">
    <property type="entry name" value="HATPase"/>
    <property type="match status" value="1"/>
</dbReference>
<accession>A0ABP6LNQ0</accession>
<dbReference type="EMBL" id="BAAAVS010000059">
    <property type="protein sequence ID" value="GAA3048296.1"/>
    <property type="molecule type" value="Genomic_DNA"/>
</dbReference>
<keyword evidence="13" id="KW-0460">Magnesium</keyword>
<evidence type="ECO:0000256" key="2">
    <source>
        <dbReference type="ARBA" id="ARBA00001936"/>
    </source>
</evidence>
<evidence type="ECO:0000256" key="17">
    <source>
        <dbReference type="ARBA" id="ARBA00023016"/>
    </source>
</evidence>
<keyword evidence="15" id="KW-0472">Membrane</keyword>
<keyword evidence="8" id="KW-0812">Transmembrane</keyword>
<dbReference type="InterPro" id="IPR003660">
    <property type="entry name" value="HAMP_dom"/>
</dbReference>
<dbReference type="Pfam" id="PF00672">
    <property type="entry name" value="HAMP"/>
    <property type="match status" value="1"/>
</dbReference>
<evidence type="ECO:0000256" key="3">
    <source>
        <dbReference type="ARBA" id="ARBA00001946"/>
    </source>
</evidence>
<keyword evidence="24" id="KW-1185">Reference proteome</keyword>
<dbReference type="SUPFAM" id="SSF47384">
    <property type="entry name" value="Homodimeric domain of signal transducing histidine kinase"/>
    <property type="match status" value="1"/>
</dbReference>
<dbReference type="InterPro" id="IPR036890">
    <property type="entry name" value="HATPase_C_sf"/>
</dbReference>
<evidence type="ECO:0000256" key="9">
    <source>
        <dbReference type="ARBA" id="ARBA00022741"/>
    </source>
</evidence>
<comment type="subcellular location">
    <subcellularLocation>
        <location evidence="4">Cell membrane</location>
    </subcellularLocation>
</comment>
<evidence type="ECO:0000256" key="20">
    <source>
        <dbReference type="ARBA" id="ARBA00041776"/>
    </source>
</evidence>
<evidence type="ECO:0000256" key="12">
    <source>
        <dbReference type="ARBA" id="ARBA00022840"/>
    </source>
</evidence>
<proteinExistence type="predicted"/>
<dbReference type="PANTHER" id="PTHR44936:SF9">
    <property type="entry name" value="SENSOR PROTEIN CREC"/>
    <property type="match status" value="1"/>
</dbReference>
<evidence type="ECO:0000256" key="18">
    <source>
        <dbReference type="ARBA" id="ARBA00023211"/>
    </source>
</evidence>
<dbReference type="SMART" id="SM00304">
    <property type="entry name" value="HAMP"/>
    <property type="match status" value="1"/>
</dbReference>
<feature type="domain" description="HAMP" evidence="22">
    <location>
        <begin position="155"/>
        <end position="207"/>
    </location>
</feature>
<dbReference type="GO" id="GO:0005524">
    <property type="term" value="F:ATP binding"/>
    <property type="evidence" value="ECO:0007669"/>
    <property type="project" value="UniProtKB-KW"/>
</dbReference>
<dbReference type="Pfam" id="PF02518">
    <property type="entry name" value="HATPase_c"/>
    <property type="match status" value="1"/>
</dbReference>
<keyword evidence="12 23" id="KW-0067">ATP-binding</keyword>
<dbReference type="PRINTS" id="PR00344">
    <property type="entry name" value="BCTRLSENSOR"/>
</dbReference>
<evidence type="ECO:0000256" key="4">
    <source>
        <dbReference type="ARBA" id="ARBA00004236"/>
    </source>
</evidence>
<reference evidence="24" key="1">
    <citation type="journal article" date="2019" name="Int. J. Syst. Evol. Microbiol.">
        <title>The Global Catalogue of Microorganisms (GCM) 10K type strain sequencing project: providing services to taxonomists for standard genome sequencing and annotation.</title>
        <authorList>
            <consortium name="The Broad Institute Genomics Platform"/>
            <consortium name="The Broad Institute Genome Sequencing Center for Infectious Disease"/>
            <person name="Wu L."/>
            <person name="Ma J."/>
        </authorList>
    </citation>
    <scope>NUCLEOTIDE SEQUENCE [LARGE SCALE GENOMIC DNA]</scope>
    <source>
        <strain evidence="24">JCM 14234</strain>
    </source>
</reference>
<evidence type="ECO:0000256" key="10">
    <source>
        <dbReference type="ARBA" id="ARBA00022777"/>
    </source>
</evidence>
<comment type="caution">
    <text evidence="23">The sequence shown here is derived from an EMBL/GenBank/DDBJ whole genome shotgun (WGS) entry which is preliminary data.</text>
</comment>
<dbReference type="InterPro" id="IPR004358">
    <property type="entry name" value="Sig_transdc_His_kin-like_C"/>
</dbReference>
<keyword evidence="16" id="KW-0902">Two-component regulatory system</keyword>
<keyword evidence="9" id="KW-0547">Nucleotide-binding</keyword>
<dbReference type="Gene3D" id="3.30.565.10">
    <property type="entry name" value="Histidine kinase-like ATPase, C-terminal domain"/>
    <property type="match status" value="1"/>
</dbReference>
<comment type="cofactor">
    <cofactor evidence="3">
        <name>Mg(2+)</name>
        <dbReference type="ChEBI" id="CHEBI:18420"/>
    </cofactor>
</comment>
<evidence type="ECO:0000256" key="15">
    <source>
        <dbReference type="ARBA" id="ARBA00022989"/>
    </source>
</evidence>
<organism evidence="23 24">
    <name type="scientific">Gordonia defluvii</name>
    <dbReference type="NCBI Taxonomy" id="283718"/>
    <lineage>
        <taxon>Bacteria</taxon>
        <taxon>Bacillati</taxon>
        <taxon>Actinomycetota</taxon>
        <taxon>Actinomycetes</taxon>
        <taxon>Mycobacteriales</taxon>
        <taxon>Gordoniaceae</taxon>
        <taxon>Gordonia</taxon>
    </lineage>
</organism>
<evidence type="ECO:0000256" key="14">
    <source>
        <dbReference type="ARBA" id="ARBA00022912"/>
    </source>
</evidence>
<keyword evidence="6" id="KW-0597">Phosphoprotein</keyword>
<dbReference type="InterPro" id="IPR005467">
    <property type="entry name" value="His_kinase_dom"/>
</dbReference>
<dbReference type="PANTHER" id="PTHR44936">
    <property type="entry name" value="SENSOR PROTEIN CREC"/>
    <property type="match status" value="1"/>
</dbReference>
<dbReference type="Gene3D" id="1.10.287.130">
    <property type="match status" value="1"/>
</dbReference>
<evidence type="ECO:0000313" key="24">
    <source>
        <dbReference type="Proteomes" id="UP001501035"/>
    </source>
</evidence>
<keyword evidence="18" id="KW-0464">Manganese</keyword>
<evidence type="ECO:0000256" key="7">
    <source>
        <dbReference type="ARBA" id="ARBA00022679"/>
    </source>
</evidence>
<dbReference type="InterPro" id="IPR050980">
    <property type="entry name" value="2C_sensor_his_kinase"/>
</dbReference>
<feature type="domain" description="Histidine kinase" evidence="21">
    <location>
        <begin position="215"/>
        <end position="422"/>
    </location>
</feature>
<evidence type="ECO:0000256" key="16">
    <source>
        <dbReference type="ARBA" id="ARBA00023012"/>
    </source>
</evidence>
<dbReference type="InterPro" id="IPR003594">
    <property type="entry name" value="HATPase_dom"/>
</dbReference>
<evidence type="ECO:0000256" key="11">
    <source>
        <dbReference type="ARBA" id="ARBA00022801"/>
    </source>
</evidence>
<keyword evidence="11" id="KW-0378">Hydrolase</keyword>
<comment type="cofactor">
    <cofactor evidence="2">
        <name>Mn(2+)</name>
        <dbReference type="ChEBI" id="CHEBI:29035"/>
    </cofactor>
</comment>
<name>A0ABP6LNQ0_9ACTN</name>
<evidence type="ECO:0000259" key="22">
    <source>
        <dbReference type="PROSITE" id="PS50885"/>
    </source>
</evidence>